<dbReference type="InterPro" id="IPR001254">
    <property type="entry name" value="Trypsin_dom"/>
</dbReference>
<dbReference type="SUPFAM" id="SSF50494">
    <property type="entry name" value="Trypsin-like serine proteases"/>
    <property type="match status" value="1"/>
</dbReference>
<evidence type="ECO:0000256" key="10">
    <source>
        <dbReference type="ARBA" id="ARBA00066707"/>
    </source>
</evidence>
<sequence>MFTVFGHVLHAETDTRPPSGVDKIVGGVEATRHEFPYQISLQWNFGRNSSRAPVHFCGGSLLNRNWVISAAHCRIRFTRGGWIDAVAGDHDTTKTDGGEQRRRAVKFVIHKDYCGGVCPYDIGLIQVERSYKFNDKIAPIALPKQYEKFSGDCVASGWGSTSTTNRPMYPEKLRKAVLPIVDFKTCYRFWFQEGNPDALSNTCAGPEDGSRSVCSGDSGGPLAKFDEEGSHPVLVGVASWGAVPCGMEEKPAVFTTVSSFIDWIKENMR</sequence>
<reference evidence="14" key="2">
    <citation type="submission" date="2020-05" db="UniProtKB">
        <authorList>
            <consortium name="EnsemblMetazoa"/>
        </authorList>
    </citation>
    <scope>IDENTIFICATION</scope>
    <source>
        <strain evidence="14">JHB</strain>
    </source>
</reference>
<evidence type="ECO:0000313" key="14">
    <source>
        <dbReference type="EnsemblMetazoa" id="CPIJ014524-PA"/>
    </source>
</evidence>
<organism>
    <name type="scientific">Culex quinquefasciatus</name>
    <name type="common">Southern house mosquito</name>
    <name type="synonym">Culex pungens</name>
    <dbReference type="NCBI Taxonomy" id="7176"/>
    <lineage>
        <taxon>Eukaryota</taxon>
        <taxon>Metazoa</taxon>
        <taxon>Ecdysozoa</taxon>
        <taxon>Arthropoda</taxon>
        <taxon>Hexapoda</taxon>
        <taxon>Insecta</taxon>
        <taxon>Pterygota</taxon>
        <taxon>Neoptera</taxon>
        <taxon>Endopterygota</taxon>
        <taxon>Diptera</taxon>
        <taxon>Nematocera</taxon>
        <taxon>Culicoidea</taxon>
        <taxon>Culicidae</taxon>
        <taxon>Culicinae</taxon>
        <taxon>Culicini</taxon>
        <taxon>Culex</taxon>
        <taxon>Culex</taxon>
    </lineage>
</organism>
<dbReference type="OrthoDB" id="10061449at2759"/>
<dbReference type="InterPro" id="IPR009003">
    <property type="entry name" value="Peptidase_S1_PA"/>
</dbReference>
<keyword evidence="4 11" id="KW-0378">Hydrolase</keyword>
<keyword evidence="7" id="KW-1015">Disulfide bond</keyword>
<dbReference type="GO" id="GO:0042381">
    <property type="term" value="P:hemolymph coagulation"/>
    <property type="evidence" value="ECO:0007669"/>
    <property type="project" value="UniProtKB-KW"/>
</dbReference>
<reference evidence="13" key="1">
    <citation type="submission" date="2007-03" db="EMBL/GenBank/DDBJ databases">
        <title>Annotation of Culex pipiens quinquefasciatus.</title>
        <authorList>
            <consortium name="The Broad Institute Genome Sequencing Platform"/>
            <person name="Atkinson P.W."/>
            <person name="Hemingway J."/>
            <person name="Christensen B.M."/>
            <person name="Higgs S."/>
            <person name="Kodira C."/>
            <person name="Hannick L."/>
            <person name="Megy K."/>
            <person name="O'Leary S."/>
            <person name="Pearson M."/>
            <person name="Haas B.J."/>
            <person name="Mauceli E."/>
            <person name="Wortman J.R."/>
            <person name="Lee N.H."/>
            <person name="Guigo R."/>
            <person name="Stanke M."/>
            <person name="Alvarado L."/>
            <person name="Amedeo P."/>
            <person name="Antoine C.H."/>
            <person name="Arensburger P."/>
            <person name="Bidwell S.L."/>
            <person name="Crawford M."/>
            <person name="Camaro F."/>
            <person name="Devon K."/>
            <person name="Engels R."/>
            <person name="Hammond M."/>
            <person name="Howarth C."/>
            <person name="Koehrsen M."/>
            <person name="Lawson D."/>
            <person name="Montgomery P."/>
            <person name="Nene V."/>
            <person name="Nusbaum C."/>
            <person name="Puiu D."/>
            <person name="Romero-Severson J."/>
            <person name="Severson D.W."/>
            <person name="Shumway M."/>
            <person name="Sisk P."/>
            <person name="Stolte C."/>
            <person name="Zeng Q."/>
            <person name="Eisenstadt E."/>
            <person name="Fraser-Liggett C."/>
            <person name="Strausberg R."/>
            <person name="Galagan J."/>
            <person name="Birren B."/>
            <person name="Collins F.H."/>
        </authorList>
    </citation>
    <scope>NUCLEOTIDE SEQUENCE [LARGE SCALE GENOMIC DNA]</scope>
    <source>
        <strain evidence="13">JHB</strain>
    </source>
</reference>
<dbReference type="InterPro" id="IPR018114">
    <property type="entry name" value="TRYPSIN_HIS"/>
</dbReference>
<dbReference type="PROSITE" id="PS00135">
    <property type="entry name" value="TRYPSIN_SER"/>
    <property type="match status" value="1"/>
</dbReference>
<dbReference type="EnsemblMetazoa" id="CPIJ014524-RA">
    <property type="protein sequence ID" value="CPIJ014524-PA"/>
    <property type="gene ID" value="CPIJ014524"/>
</dbReference>
<evidence type="ECO:0000256" key="11">
    <source>
        <dbReference type="RuleBase" id="RU363034"/>
    </source>
</evidence>
<proteinExistence type="inferred from homology"/>
<dbReference type="OMA" id="PCGMEEK"/>
<dbReference type="VEuPathDB" id="VectorBase:CPIJ014524"/>
<dbReference type="HOGENOM" id="CLU_006842_7_0_1"/>
<dbReference type="EMBL" id="DS232373">
    <property type="protein sequence ID" value="EDS40790.1"/>
    <property type="molecule type" value="Genomic_DNA"/>
</dbReference>
<dbReference type="EC" id="3.4.21.84" evidence="10"/>
<name>B0X5A5_CULQU</name>
<keyword evidence="3" id="KW-0732">Signal</keyword>
<dbReference type="STRING" id="7176.B0X5A5"/>
<comment type="similarity">
    <text evidence="8">Belongs to the peptidase S1 family. CLIP subfamily.</text>
</comment>
<evidence type="ECO:0000256" key="4">
    <source>
        <dbReference type="ARBA" id="ARBA00022801"/>
    </source>
</evidence>
<dbReference type="FunFam" id="2.40.10.10:FF:000120">
    <property type="entry name" value="Putative serine protease"/>
    <property type="match status" value="1"/>
</dbReference>
<evidence type="ECO:0000256" key="8">
    <source>
        <dbReference type="ARBA" id="ARBA00024195"/>
    </source>
</evidence>
<dbReference type="PANTHER" id="PTHR24252">
    <property type="entry name" value="ACROSIN-RELATED"/>
    <property type="match status" value="1"/>
</dbReference>
<dbReference type="VEuPathDB" id="VectorBase:CQUJHB013827"/>
<dbReference type="InParanoid" id="B0X5A5"/>
<feature type="domain" description="Peptidase S1" evidence="12">
    <location>
        <begin position="24"/>
        <end position="269"/>
    </location>
</feature>
<evidence type="ECO:0000256" key="6">
    <source>
        <dbReference type="ARBA" id="ARBA00022825"/>
    </source>
</evidence>
<dbReference type="Proteomes" id="UP000002320">
    <property type="component" value="Unassembled WGS sequence"/>
</dbReference>
<keyword evidence="6 11" id="KW-0720">Serine protease</keyword>
<dbReference type="PANTHER" id="PTHR24252:SF18">
    <property type="entry name" value="OVOCHYMASE 1"/>
    <property type="match status" value="1"/>
</dbReference>
<accession>B0X5A5</accession>
<evidence type="ECO:0000256" key="3">
    <source>
        <dbReference type="ARBA" id="ARBA00022729"/>
    </source>
</evidence>
<dbReference type="PROSITE" id="PS00134">
    <property type="entry name" value="TRYPSIN_HIS"/>
    <property type="match status" value="1"/>
</dbReference>
<dbReference type="CDD" id="cd00190">
    <property type="entry name" value="Tryp_SPc"/>
    <property type="match status" value="1"/>
</dbReference>
<dbReference type="KEGG" id="cqu:CpipJ_CPIJ014524"/>
<protein>
    <recommendedName>
        <fullName evidence="10">limulus clotting factor C</fullName>
        <ecNumber evidence="10">3.4.21.84</ecNumber>
    </recommendedName>
</protein>
<dbReference type="Pfam" id="PF00089">
    <property type="entry name" value="Trypsin"/>
    <property type="match status" value="1"/>
</dbReference>
<keyword evidence="2 11" id="KW-0645">Protease</keyword>
<dbReference type="InterPro" id="IPR043504">
    <property type="entry name" value="Peptidase_S1_PA_chymotrypsin"/>
</dbReference>
<dbReference type="PRINTS" id="PR00722">
    <property type="entry name" value="CHYMOTRYPSIN"/>
</dbReference>
<evidence type="ECO:0000313" key="15">
    <source>
        <dbReference type="Proteomes" id="UP000002320"/>
    </source>
</evidence>
<evidence type="ECO:0000313" key="13">
    <source>
        <dbReference type="EMBL" id="EDS40790.1"/>
    </source>
</evidence>
<gene>
    <name evidence="14" type="primary">6047828</name>
    <name evidence="13" type="ORF">CpipJ_CPIJ014524</name>
</gene>
<dbReference type="GO" id="GO:0004252">
    <property type="term" value="F:serine-type endopeptidase activity"/>
    <property type="evidence" value="ECO:0007669"/>
    <property type="project" value="InterPro"/>
</dbReference>
<dbReference type="GO" id="GO:0006508">
    <property type="term" value="P:proteolysis"/>
    <property type="evidence" value="ECO:0007669"/>
    <property type="project" value="UniProtKB-KW"/>
</dbReference>
<evidence type="ECO:0000256" key="2">
    <source>
        <dbReference type="ARBA" id="ARBA00022670"/>
    </source>
</evidence>
<evidence type="ECO:0000256" key="9">
    <source>
        <dbReference type="ARBA" id="ARBA00052079"/>
    </source>
</evidence>
<dbReference type="AlphaFoldDB" id="B0X5A5"/>
<evidence type="ECO:0000256" key="1">
    <source>
        <dbReference type="ARBA" id="ARBA00022659"/>
    </source>
</evidence>
<dbReference type="SMART" id="SM00020">
    <property type="entry name" value="Tryp_SPc"/>
    <property type="match status" value="1"/>
</dbReference>
<dbReference type="eggNOG" id="KOG3627">
    <property type="taxonomic scope" value="Eukaryota"/>
</dbReference>
<dbReference type="Gene3D" id="2.40.10.10">
    <property type="entry name" value="Trypsin-like serine proteases"/>
    <property type="match status" value="1"/>
</dbReference>
<evidence type="ECO:0000259" key="12">
    <source>
        <dbReference type="PROSITE" id="PS50240"/>
    </source>
</evidence>
<dbReference type="InterPro" id="IPR033116">
    <property type="entry name" value="TRYPSIN_SER"/>
</dbReference>
<comment type="catalytic activity">
    <reaction evidence="9">
        <text>Selective cleavage of 103-Arg-|-Ser-104 and 124-Ile-|-Ile-125 bonds in Limulus clotting factor B to form activated factor B. Cleavage of -Pro-Arg-|-Xaa- bonds in synthetic substrates.</text>
        <dbReference type="EC" id="3.4.21.84"/>
    </reaction>
</comment>
<dbReference type="InterPro" id="IPR001314">
    <property type="entry name" value="Peptidase_S1A"/>
</dbReference>
<dbReference type="PROSITE" id="PS50240">
    <property type="entry name" value="TRYPSIN_DOM"/>
    <property type="match status" value="1"/>
</dbReference>
<evidence type="ECO:0000256" key="7">
    <source>
        <dbReference type="ARBA" id="ARBA00023157"/>
    </source>
</evidence>
<evidence type="ECO:0000256" key="5">
    <source>
        <dbReference type="ARBA" id="ARBA00022820"/>
    </source>
</evidence>
<keyword evidence="15" id="KW-1185">Reference proteome</keyword>
<keyword evidence="1" id="KW-0768">Sushi</keyword>
<keyword evidence="5" id="KW-0353">Hemolymph clotting</keyword>